<evidence type="ECO:0000259" key="5">
    <source>
        <dbReference type="PROSITE" id="PS50893"/>
    </source>
</evidence>
<dbReference type="OrthoDB" id="9808609at2"/>
<evidence type="ECO:0000256" key="3">
    <source>
        <dbReference type="ARBA" id="ARBA00022741"/>
    </source>
</evidence>
<dbReference type="KEGG" id="bvv:BHK69_08120"/>
<dbReference type="EMBL" id="CP017147">
    <property type="protein sequence ID" value="AOO80431.1"/>
    <property type="molecule type" value="Genomic_DNA"/>
</dbReference>
<comment type="similarity">
    <text evidence="1">Belongs to the ABC transporter superfamily.</text>
</comment>
<name>A0A1D7TZ81_9HYPH</name>
<reference evidence="6 7" key="1">
    <citation type="journal article" date="2015" name="Antonie Van Leeuwenhoek">
        <title>Bosea vaviloviae sp. nov., a new species of slow-growing rhizobia isolated from nodules of the relict species Vavilovia formosa (Stev.) Fed.</title>
        <authorList>
            <person name="Safronova V.I."/>
            <person name="Kuznetsova I.G."/>
            <person name="Sazanova A.L."/>
            <person name="Kimeklis A.K."/>
            <person name="Belimov A.A."/>
            <person name="Andronov E.E."/>
            <person name="Pinaev A.G."/>
            <person name="Chizhevskaya E.P."/>
            <person name="Pukhaev A.R."/>
            <person name="Popov K.P."/>
            <person name="Willems A."/>
            <person name="Tikhonovich I.A."/>
        </authorList>
    </citation>
    <scope>NUCLEOTIDE SEQUENCE [LARGE SCALE GENOMIC DNA]</scope>
    <source>
        <strain evidence="6 7">Vaf18</strain>
    </source>
</reference>
<dbReference type="PANTHER" id="PTHR19211:SF14">
    <property type="entry name" value="ATP-BINDING CASSETTE SUB-FAMILY F MEMBER 1"/>
    <property type="match status" value="1"/>
</dbReference>
<dbReference type="InterPro" id="IPR050611">
    <property type="entry name" value="ABCF"/>
</dbReference>
<organism evidence="6 7">
    <name type="scientific">Bosea vaviloviae</name>
    <dbReference type="NCBI Taxonomy" id="1526658"/>
    <lineage>
        <taxon>Bacteria</taxon>
        <taxon>Pseudomonadati</taxon>
        <taxon>Pseudomonadota</taxon>
        <taxon>Alphaproteobacteria</taxon>
        <taxon>Hyphomicrobiales</taxon>
        <taxon>Boseaceae</taxon>
        <taxon>Bosea</taxon>
    </lineage>
</organism>
<dbReference type="InterPro" id="IPR027417">
    <property type="entry name" value="P-loop_NTPase"/>
</dbReference>
<evidence type="ECO:0000256" key="1">
    <source>
        <dbReference type="ARBA" id="ARBA00005417"/>
    </source>
</evidence>
<dbReference type="InterPro" id="IPR017871">
    <property type="entry name" value="ABC_transporter-like_CS"/>
</dbReference>
<dbReference type="InterPro" id="IPR003593">
    <property type="entry name" value="AAA+_ATPase"/>
</dbReference>
<dbReference type="PROSITE" id="PS50893">
    <property type="entry name" value="ABC_TRANSPORTER_2"/>
    <property type="match status" value="2"/>
</dbReference>
<dbReference type="InterPro" id="IPR003439">
    <property type="entry name" value="ABC_transporter-like_ATP-bd"/>
</dbReference>
<protein>
    <submittedName>
        <fullName evidence="6">ABC transporter</fullName>
    </submittedName>
</protein>
<feature type="domain" description="ABC transporter" evidence="5">
    <location>
        <begin position="1"/>
        <end position="241"/>
    </location>
</feature>
<evidence type="ECO:0000313" key="6">
    <source>
        <dbReference type="EMBL" id="AOO80431.1"/>
    </source>
</evidence>
<dbReference type="Proteomes" id="UP000094969">
    <property type="component" value="Chromosome"/>
</dbReference>
<proteinExistence type="inferred from homology"/>
<keyword evidence="2" id="KW-0677">Repeat</keyword>
<dbReference type="Gene3D" id="3.40.50.300">
    <property type="entry name" value="P-loop containing nucleotide triphosphate hydrolases"/>
    <property type="match status" value="2"/>
</dbReference>
<dbReference type="GO" id="GO:0016887">
    <property type="term" value="F:ATP hydrolysis activity"/>
    <property type="evidence" value="ECO:0007669"/>
    <property type="project" value="InterPro"/>
</dbReference>
<evidence type="ECO:0000256" key="2">
    <source>
        <dbReference type="ARBA" id="ARBA00022737"/>
    </source>
</evidence>
<dbReference type="CDD" id="cd03221">
    <property type="entry name" value="ABCF_EF-3"/>
    <property type="match status" value="1"/>
</dbReference>
<sequence length="513" mass="56479">MALINLRNLGVTLGTPLFSNLDLTIGANDRLGLVAANGRGKSTLLHCLTGGLEPSAGEITRSRGLRVGHVEQDIPARFADTAFHDLVRQALPAEQADSEGWRVDVVLDSLEVPEPLRQRPLSRLSGGWQRLAMLARIWVTEPDLLLLDEPTNHLDLARINQLEDWLNALPREVPVVISSHDRAFLDATTNRTLFLRPERSQLFALPYTRARLALDEVDASQERRFQRDLKTAQQLRRQAAKLRNIGINSGSDLLVVKTKQLKERAERLEDAALPAHRERSAGAIRLANRGTHAKVLVTLDDATIAAPDGTLLFKTGKRWINQGDRIILLGANGTGKSRLVSLIRRAIVEPQGASEAIRATPSLKLGYSDQNLSELAPDDTPGAAIGRRFDVGDQRARSLLAGAGLTIEMQDGAIGRLSGGQKARLMMLILRLANPNFYLLDEPTNHLDIEGQEALEAELMGQLMGPEASGLLVSHDRSFARTVGNRFWLIENRRLVEVEGPDRLFASVARRDS</sequence>
<dbReference type="AlphaFoldDB" id="A0A1D7TZ81"/>
<dbReference type="PANTHER" id="PTHR19211">
    <property type="entry name" value="ATP-BINDING TRANSPORT PROTEIN-RELATED"/>
    <property type="match status" value="1"/>
</dbReference>
<dbReference type="SUPFAM" id="SSF52540">
    <property type="entry name" value="P-loop containing nucleoside triphosphate hydrolases"/>
    <property type="match status" value="2"/>
</dbReference>
<dbReference type="RefSeq" id="WP_069689651.1">
    <property type="nucleotide sequence ID" value="NZ_CP017147.1"/>
</dbReference>
<keyword evidence="3" id="KW-0547">Nucleotide-binding</keyword>
<dbReference type="PROSITE" id="PS00211">
    <property type="entry name" value="ABC_TRANSPORTER_1"/>
    <property type="match status" value="1"/>
</dbReference>
<evidence type="ECO:0000256" key="4">
    <source>
        <dbReference type="ARBA" id="ARBA00022840"/>
    </source>
</evidence>
<evidence type="ECO:0000313" key="7">
    <source>
        <dbReference type="Proteomes" id="UP000094969"/>
    </source>
</evidence>
<keyword evidence="4" id="KW-0067">ATP-binding</keyword>
<feature type="domain" description="ABC transporter" evidence="5">
    <location>
        <begin position="297"/>
        <end position="513"/>
    </location>
</feature>
<dbReference type="Pfam" id="PF00005">
    <property type="entry name" value="ABC_tran"/>
    <property type="match status" value="2"/>
</dbReference>
<dbReference type="SMART" id="SM00382">
    <property type="entry name" value="AAA"/>
    <property type="match status" value="2"/>
</dbReference>
<gene>
    <name evidence="6" type="ORF">BHK69_08120</name>
</gene>
<accession>A0A1D7TZ81</accession>
<keyword evidence="7" id="KW-1185">Reference proteome</keyword>
<dbReference type="STRING" id="1526658.BHK69_08120"/>
<dbReference type="GO" id="GO:0005524">
    <property type="term" value="F:ATP binding"/>
    <property type="evidence" value="ECO:0007669"/>
    <property type="project" value="UniProtKB-KW"/>
</dbReference>